<evidence type="ECO:0000313" key="3">
    <source>
        <dbReference type="Proteomes" id="UP001174934"/>
    </source>
</evidence>
<keyword evidence="3" id="KW-1185">Reference proteome</keyword>
<dbReference type="AlphaFoldDB" id="A0AA39XJE1"/>
<comment type="caution">
    <text evidence="2">The sequence shown here is derived from an EMBL/GenBank/DDBJ whole genome shotgun (WGS) entry which is preliminary data.</text>
</comment>
<gene>
    <name evidence="2" type="ORF">B0T17DRAFT_502329</name>
</gene>
<protein>
    <recommendedName>
        <fullName evidence="1">F-box domain-containing protein</fullName>
    </recommendedName>
</protein>
<evidence type="ECO:0000259" key="1">
    <source>
        <dbReference type="PROSITE" id="PS50181"/>
    </source>
</evidence>
<dbReference type="CDD" id="cd09917">
    <property type="entry name" value="F-box_SF"/>
    <property type="match status" value="1"/>
</dbReference>
<evidence type="ECO:0000313" key="2">
    <source>
        <dbReference type="EMBL" id="KAK0634706.1"/>
    </source>
</evidence>
<dbReference type="EMBL" id="JAULSR010000001">
    <property type="protein sequence ID" value="KAK0634706.1"/>
    <property type="molecule type" value="Genomic_DNA"/>
</dbReference>
<reference evidence="2" key="1">
    <citation type="submission" date="2023-06" db="EMBL/GenBank/DDBJ databases">
        <title>Genome-scale phylogeny and comparative genomics of the fungal order Sordariales.</title>
        <authorList>
            <consortium name="Lawrence Berkeley National Laboratory"/>
            <person name="Hensen N."/>
            <person name="Bonometti L."/>
            <person name="Westerberg I."/>
            <person name="Brannstrom I.O."/>
            <person name="Guillou S."/>
            <person name="Cros-Aarteil S."/>
            <person name="Calhoun S."/>
            <person name="Haridas S."/>
            <person name="Kuo A."/>
            <person name="Mondo S."/>
            <person name="Pangilinan J."/>
            <person name="Riley R."/>
            <person name="LaButti K."/>
            <person name="Andreopoulos B."/>
            <person name="Lipzen A."/>
            <person name="Chen C."/>
            <person name="Yanf M."/>
            <person name="Daum C."/>
            <person name="Ng V."/>
            <person name="Clum A."/>
            <person name="Steindorff A."/>
            <person name="Ohm R."/>
            <person name="Martin F."/>
            <person name="Silar P."/>
            <person name="Natvig D."/>
            <person name="Lalanne C."/>
            <person name="Gautier V."/>
            <person name="Ament-velasquez S.L."/>
            <person name="Kruys A."/>
            <person name="Hutchinson M.I."/>
            <person name="Powell A.J."/>
            <person name="Barry K."/>
            <person name="Miller A.N."/>
            <person name="Grigoriev I.V."/>
            <person name="Debuchy R."/>
            <person name="Gladieux P."/>
            <person name="Thoren M.H."/>
            <person name="Johannesson H."/>
        </authorList>
    </citation>
    <scope>NUCLEOTIDE SEQUENCE</scope>
    <source>
        <strain evidence="2">SMH3391-2</strain>
    </source>
</reference>
<dbReference type="InterPro" id="IPR036047">
    <property type="entry name" value="F-box-like_dom_sf"/>
</dbReference>
<accession>A0AA39XJE1</accession>
<dbReference type="SUPFAM" id="SSF81383">
    <property type="entry name" value="F-box domain"/>
    <property type="match status" value="1"/>
</dbReference>
<dbReference type="Gene3D" id="1.20.1280.50">
    <property type="match status" value="1"/>
</dbReference>
<dbReference type="PROSITE" id="PS50181">
    <property type="entry name" value="FBOX"/>
    <property type="match status" value="1"/>
</dbReference>
<dbReference type="InterPro" id="IPR001810">
    <property type="entry name" value="F-box_dom"/>
</dbReference>
<dbReference type="Proteomes" id="UP001174934">
    <property type="component" value="Unassembled WGS sequence"/>
</dbReference>
<sequence>MGFTDPALLQAPAHGMSWSTEMGRTSSFDIGSLPVELKNEILSHLDLESLISASHVNRHFRQILATNWATILMPILQRDFSPVQSLLRVFDVCFGKLSSALDELHDGDVLFGGRLLCAGKSDPTGLAKTGAGQGWSTQLSSSDGLAVFKVCLAVKKWELEFQRLRFFYHPEHSRCLVDHELERLRHGLYVWWRFARYFHGGFRFGEGFEDQAQFWLRTSDNSPDVRCNFVRQFSTTQLHEICDMWETIRSAVGREVCPSIVTVREQSDNTLSRAEAARIGWGDPIENDQILGTILKLRPEDILHLLTFRHRYATKASLVEFIRLKNPWIENSVETFSRSLMTVICERERILERERGSNALARGLYFPPSFPARYGGIVNYEEPEVEQLRDKFSQDAGKGTHYYIDDEFAPTRYIKWTVPPGLLVASS</sequence>
<proteinExistence type="predicted"/>
<name>A0AA39XJE1_9PEZI</name>
<dbReference type="Pfam" id="PF12937">
    <property type="entry name" value="F-box-like"/>
    <property type="match status" value="1"/>
</dbReference>
<organism evidence="2 3">
    <name type="scientific">Bombardia bombarda</name>
    <dbReference type="NCBI Taxonomy" id="252184"/>
    <lineage>
        <taxon>Eukaryota</taxon>
        <taxon>Fungi</taxon>
        <taxon>Dikarya</taxon>
        <taxon>Ascomycota</taxon>
        <taxon>Pezizomycotina</taxon>
        <taxon>Sordariomycetes</taxon>
        <taxon>Sordariomycetidae</taxon>
        <taxon>Sordariales</taxon>
        <taxon>Lasiosphaeriaceae</taxon>
        <taxon>Bombardia</taxon>
    </lineage>
</organism>
<feature type="domain" description="F-box" evidence="1">
    <location>
        <begin position="27"/>
        <end position="71"/>
    </location>
</feature>
<dbReference type="SMART" id="SM00256">
    <property type="entry name" value="FBOX"/>
    <property type="match status" value="1"/>
</dbReference>